<gene>
    <name evidence="2" type="ORF">CPLU01_07867</name>
</gene>
<comment type="caution">
    <text evidence="2">The sequence shown here is derived from an EMBL/GenBank/DDBJ whole genome shotgun (WGS) entry which is preliminary data.</text>
</comment>
<sequence>MKVEMLKFRIDNVQKIGNDLSSVVTDDLLPEIHRDILLNQLQQYLQLLTSINSAYPGVRGQTRGIKMQWSLFDKSKSGRVMRDLKDVNETLDQVLTIVSLLMADLLEYSVEQPVTPSLPIVPVGVLTAYRRLATFQQSSLLALRVSSAAMLPALELQTRELQSSIDAAAERQTVLLEQTRTASTRCSEFKLGMQHSPDTHQKNFTRFELSTAGSKSPYSASEKTNNNDHDYVDNLMTSYDSGLGTLSSSSWTFGSTPFAAKDDPRHAGRLTLDYNKYHRNLRVSLRVKFYFLNERVLSFELGLRQFIRAWASIATTDCRISVANIRPTGSPIFELCRKSDLEGVRKVLEEGQASIYDVDDLDHATLLDGGIRQPWIDPAIICALEYGLTETVRLMLRYGMEFDTDKSGLPLLYHINHRTLTTFQEQLALMSSLGFVHPNCNRSQDRISPSHVLCGAICLGSVPDVLFSIEVLEVDMKNLVPQHKEVYLHKLAASAREVKTAAILHEYGLTTHLLEGKAGGFHYLGSPSTDLSHWYLFNNTIRNAAPEDIEIRTSHNVKSSPWAWFWLNYQNSFDFEYRSPTHDGSTWRFGPSVIIAAHLLLHGASWSHLLTYVRSNWDPWYEELTQQTYEFTALDIAKAWGNASAHPLTEREGTESAEKLEEICVDEADFHISWSNNGTITRDRCGNERFRNDSRVSGRDPGETGTENENPSSCHICSKSTHSQKNAISEADAAPGDEQNTLPTDALFAAAISTPQGRRQMQRYPLVKALSYALQLAGYRVEMDDEGDLWFEDDDGDPYSDAVEHVQDLDKAGPLGGTCPICRDPEAYGLGHGLDRAEDGLAEWRKERQKFVDRGALRDDGWVWPSWTRRGGRR</sequence>
<dbReference type="Proteomes" id="UP000654918">
    <property type="component" value="Unassembled WGS sequence"/>
</dbReference>
<reference evidence="2" key="1">
    <citation type="journal article" date="2020" name="Phytopathology">
        <title>Genome Sequence Resources of Colletotrichum truncatum, C. plurivorum, C. musicola, and C. sojae: Four Species Pathogenic to Soybean (Glycine max).</title>
        <authorList>
            <person name="Rogerio F."/>
            <person name="Boufleur T.R."/>
            <person name="Ciampi-Guillardi M."/>
            <person name="Sukno S.A."/>
            <person name="Thon M.R."/>
            <person name="Massola Junior N.S."/>
            <person name="Baroncelli R."/>
        </authorList>
    </citation>
    <scope>NUCLEOTIDE SEQUENCE</scope>
    <source>
        <strain evidence="2">LFN00145</strain>
    </source>
</reference>
<keyword evidence="3" id="KW-1185">Reference proteome</keyword>
<evidence type="ECO:0008006" key="4">
    <source>
        <dbReference type="Google" id="ProtNLM"/>
    </source>
</evidence>
<dbReference type="AlphaFoldDB" id="A0A8H6KEJ9"/>
<proteinExistence type="predicted"/>
<evidence type="ECO:0000313" key="3">
    <source>
        <dbReference type="Proteomes" id="UP000654918"/>
    </source>
</evidence>
<dbReference type="EMBL" id="WIGO01000106">
    <property type="protein sequence ID" value="KAF6829581.1"/>
    <property type="molecule type" value="Genomic_DNA"/>
</dbReference>
<evidence type="ECO:0000313" key="2">
    <source>
        <dbReference type="EMBL" id="KAF6829581.1"/>
    </source>
</evidence>
<evidence type="ECO:0000256" key="1">
    <source>
        <dbReference type="SAM" id="MobiDB-lite"/>
    </source>
</evidence>
<feature type="region of interest" description="Disordered" evidence="1">
    <location>
        <begin position="683"/>
        <end position="727"/>
    </location>
</feature>
<feature type="compositionally biased region" description="Basic and acidic residues" evidence="1">
    <location>
        <begin position="683"/>
        <end position="702"/>
    </location>
</feature>
<name>A0A8H6KEJ9_9PEZI</name>
<feature type="compositionally biased region" description="Polar residues" evidence="1">
    <location>
        <begin position="705"/>
        <end position="727"/>
    </location>
</feature>
<protein>
    <recommendedName>
        <fullName evidence="4">Ankyrin repeat protein</fullName>
    </recommendedName>
</protein>
<organism evidence="2 3">
    <name type="scientific">Colletotrichum plurivorum</name>
    <dbReference type="NCBI Taxonomy" id="2175906"/>
    <lineage>
        <taxon>Eukaryota</taxon>
        <taxon>Fungi</taxon>
        <taxon>Dikarya</taxon>
        <taxon>Ascomycota</taxon>
        <taxon>Pezizomycotina</taxon>
        <taxon>Sordariomycetes</taxon>
        <taxon>Hypocreomycetidae</taxon>
        <taxon>Glomerellales</taxon>
        <taxon>Glomerellaceae</taxon>
        <taxon>Colletotrichum</taxon>
        <taxon>Colletotrichum orchidearum species complex</taxon>
    </lineage>
</organism>
<accession>A0A8H6KEJ9</accession>